<feature type="transmembrane region" description="Helical" evidence="8">
    <location>
        <begin position="309"/>
        <end position="327"/>
    </location>
</feature>
<feature type="transmembrane region" description="Helical" evidence="8">
    <location>
        <begin position="174"/>
        <end position="193"/>
    </location>
</feature>
<keyword evidence="3" id="KW-0813">Transport</keyword>
<sequence length="484" mass="49793">MADTETRPITRADVGLRSERGPILLAVMLSVGLVAIDSTILATAVPAIVDDLGGFAQFPWLFSIYLLAQAVCVPIFGKLSDLFGRKPVMLAGVGLFVLGSVLCGLAWSMPALIVFRAVQGLGAGAVQPTAMTIIGDIYTVAERAKVQGYVASVWAISSVVGPTLGGVFVDFLDWRLIFFVNVPLGAVAAWVLFRRFSEDVTKAEHQIDYRGAVLLTVGTSLLVLGLLEGGVQWDWLSVPGVGVLTVAVLALVGFALVERRAAEPVIPPWVFRSRLLNTTNLASLSIGVVLIGLTSYVPLYVQGVLGENALVAGFALAALTLGWPIAASSAGRIYLRVGFRLTALLGCAIILVGVALLVLIGPGSSVWQVAGTCFVIGLGMGLTASPTLIAGQAAAEWSVRGVVTGTNMFARSMGSAVGIAVFGAVANASLARSGGGTVSTTAAGIPAGALDPALHAVFLGTAAVAAVLTVAVLLMPKTPPHGQD</sequence>
<keyword evidence="6 8" id="KW-1133">Transmembrane helix</keyword>
<feature type="transmembrane region" description="Helical" evidence="8">
    <location>
        <begin position="88"/>
        <end position="107"/>
    </location>
</feature>
<dbReference type="PRINTS" id="PR01036">
    <property type="entry name" value="TCRTETB"/>
</dbReference>
<feature type="transmembrane region" description="Helical" evidence="8">
    <location>
        <begin position="21"/>
        <end position="49"/>
    </location>
</feature>
<reference evidence="10 11" key="1">
    <citation type="submission" date="2016-10" db="EMBL/GenBank/DDBJ databases">
        <authorList>
            <person name="de Groot N.N."/>
        </authorList>
    </citation>
    <scope>NUCLEOTIDE SEQUENCE [LARGE SCALE GENOMIC DNA]</scope>
    <source>
        <strain evidence="10 11">DSM 21741</strain>
    </source>
</reference>
<dbReference type="AlphaFoldDB" id="A0A1H1MBY2"/>
<dbReference type="InterPro" id="IPR011701">
    <property type="entry name" value="MFS"/>
</dbReference>
<feature type="transmembrane region" description="Helical" evidence="8">
    <location>
        <begin position="412"/>
        <end position="433"/>
    </location>
</feature>
<proteinExistence type="inferred from homology"/>
<feature type="transmembrane region" description="Helical" evidence="8">
    <location>
        <begin position="339"/>
        <end position="360"/>
    </location>
</feature>
<dbReference type="FunFam" id="1.20.1720.10:FF:000004">
    <property type="entry name" value="EmrB/QacA family drug resistance transporter"/>
    <property type="match status" value="1"/>
</dbReference>
<dbReference type="InterPro" id="IPR020846">
    <property type="entry name" value="MFS_dom"/>
</dbReference>
<dbReference type="Pfam" id="PF07690">
    <property type="entry name" value="MFS_1"/>
    <property type="match status" value="1"/>
</dbReference>
<dbReference type="InterPro" id="IPR036259">
    <property type="entry name" value="MFS_trans_sf"/>
</dbReference>
<dbReference type="EMBL" id="LT629749">
    <property type="protein sequence ID" value="SDR83479.1"/>
    <property type="molecule type" value="Genomic_DNA"/>
</dbReference>
<evidence type="ECO:0000256" key="7">
    <source>
        <dbReference type="ARBA" id="ARBA00023136"/>
    </source>
</evidence>
<evidence type="ECO:0000256" key="4">
    <source>
        <dbReference type="ARBA" id="ARBA00022475"/>
    </source>
</evidence>
<accession>A0A1H1MBY2</accession>
<dbReference type="GO" id="GO:0022857">
    <property type="term" value="F:transmembrane transporter activity"/>
    <property type="evidence" value="ECO:0007669"/>
    <property type="project" value="InterPro"/>
</dbReference>
<evidence type="ECO:0000313" key="11">
    <source>
        <dbReference type="Proteomes" id="UP000199092"/>
    </source>
</evidence>
<feature type="transmembrane region" description="Helical" evidence="8">
    <location>
        <begin position="453"/>
        <end position="475"/>
    </location>
</feature>
<evidence type="ECO:0000256" key="5">
    <source>
        <dbReference type="ARBA" id="ARBA00022692"/>
    </source>
</evidence>
<organism evidence="10 11">
    <name type="scientific">Friedmanniella luteola</name>
    <dbReference type="NCBI Taxonomy" id="546871"/>
    <lineage>
        <taxon>Bacteria</taxon>
        <taxon>Bacillati</taxon>
        <taxon>Actinomycetota</taxon>
        <taxon>Actinomycetes</taxon>
        <taxon>Propionibacteriales</taxon>
        <taxon>Nocardioidaceae</taxon>
        <taxon>Friedmanniella</taxon>
    </lineage>
</organism>
<comment type="subcellular location">
    <subcellularLocation>
        <location evidence="1">Cell inner membrane</location>
        <topology evidence="1">Multi-pass membrane protein</topology>
    </subcellularLocation>
</comment>
<dbReference type="Proteomes" id="UP000199092">
    <property type="component" value="Chromosome I"/>
</dbReference>
<name>A0A1H1MBY2_9ACTN</name>
<gene>
    <name evidence="10" type="ORF">SAMN04488543_0582</name>
</gene>
<keyword evidence="7 8" id="KW-0472">Membrane</keyword>
<evidence type="ECO:0000313" key="10">
    <source>
        <dbReference type="EMBL" id="SDR83479.1"/>
    </source>
</evidence>
<dbReference type="PANTHER" id="PTHR23501">
    <property type="entry name" value="MAJOR FACILITATOR SUPERFAMILY"/>
    <property type="match status" value="1"/>
</dbReference>
<feature type="transmembrane region" description="Helical" evidence="8">
    <location>
        <begin position="146"/>
        <end position="168"/>
    </location>
</feature>
<protein>
    <submittedName>
        <fullName evidence="10">Drug resistance transporter, EmrB/QacA subfamily</fullName>
    </submittedName>
</protein>
<feature type="transmembrane region" description="Helical" evidence="8">
    <location>
        <begin position="55"/>
        <end position="76"/>
    </location>
</feature>
<feature type="transmembrane region" description="Helical" evidence="8">
    <location>
        <begin position="213"/>
        <end position="231"/>
    </location>
</feature>
<evidence type="ECO:0000256" key="8">
    <source>
        <dbReference type="SAM" id="Phobius"/>
    </source>
</evidence>
<evidence type="ECO:0000256" key="2">
    <source>
        <dbReference type="ARBA" id="ARBA00007520"/>
    </source>
</evidence>
<feature type="transmembrane region" description="Helical" evidence="8">
    <location>
        <begin position="113"/>
        <end position="134"/>
    </location>
</feature>
<keyword evidence="4" id="KW-1003">Cell membrane</keyword>
<feature type="domain" description="Major facilitator superfamily (MFS) profile" evidence="9">
    <location>
        <begin position="23"/>
        <end position="479"/>
    </location>
</feature>
<comment type="similarity">
    <text evidence="2">Belongs to the major facilitator superfamily. TCR/Tet family.</text>
</comment>
<keyword evidence="5 8" id="KW-0812">Transmembrane</keyword>
<feature type="transmembrane region" description="Helical" evidence="8">
    <location>
        <begin position="366"/>
        <end position="391"/>
    </location>
</feature>
<evidence type="ECO:0000259" key="9">
    <source>
        <dbReference type="PROSITE" id="PS50850"/>
    </source>
</evidence>
<dbReference type="OrthoDB" id="7375466at2"/>
<dbReference type="Gene3D" id="1.20.1250.20">
    <property type="entry name" value="MFS general substrate transporter like domains"/>
    <property type="match status" value="1"/>
</dbReference>
<feature type="transmembrane region" description="Helical" evidence="8">
    <location>
        <begin position="278"/>
        <end position="297"/>
    </location>
</feature>
<feature type="transmembrane region" description="Helical" evidence="8">
    <location>
        <begin position="237"/>
        <end position="257"/>
    </location>
</feature>
<keyword evidence="11" id="KW-1185">Reference proteome</keyword>
<dbReference type="Gene3D" id="1.20.1720.10">
    <property type="entry name" value="Multidrug resistance protein D"/>
    <property type="match status" value="1"/>
</dbReference>
<dbReference type="RefSeq" id="WP_091409936.1">
    <property type="nucleotide sequence ID" value="NZ_LT629749.1"/>
</dbReference>
<dbReference type="PROSITE" id="PS50850">
    <property type="entry name" value="MFS"/>
    <property type="match status" value="1"/>
</dbReference>
<evidence type="ECO:0000256" key="1">
    <source>
        <dbReference type="ARBA" id="ARBA00004429"/>
    </source>
</evidence>
<dbReference type="PANTHER" id="PTHR23501:SF191">
    <property type="entry name" value="VACUOLAR BASIC AMINO ACID TRANSPORTER 4"/>
    <property type="match status" value="1"/>
</dbReference>
<evidence type="ECO:0000256" key="3">
    <source>
        <dbReference type="ARBA" id="ARBA00022448"/>
    </source>
</evidence>
<dbReference type="STRING" id="546871.SAMN04488543_0582"/>
<evidence type="ECO:0000256" key="6">
    <source>
        <dbReference type="ARBA" id="ARBA00022989"/>
    </source>
</evidence>
<dbReference type="GO" id="GO:0005886">
    <property type="term" value="C:plasma membrane"/>
    <property type="evidence" value="ECO:0007669"/>
    <property type="project" value="UniProtKB-SubCell"/>
</dbReference>
<dbReference type="CDD" id="cd17502">
    <property type="entry name" value="MFS_Azr1_MDR_like"/>
    <property type="match status" value="1"/>
</dbReference>
<dbReference type="SUPFAM" id="SSF103473">
    <property type="entry name" value="MFS general substrate transporter"/>
    <property type="match status" value="1"/>
</dbReference>